<protein>
    <submittedName>
        <fullName evidence="1">Uncharacterized protein</fullName>
    </submittedName>
</protein>
<evidence type="ECO:0000313" key="2">
    <source>
        <dbReference type="Proteomes" id="UP000887013"/>
    </source>
</evidence>
<keyword evidence="2" id="KW-1185">Reference proteome</keyword>
<comment type="caution">
    <text evidence="1">The sequence shown here is derived from an EMBL/GenBank/DDBJ whole genome shotgun (WGS) entry which is preliminary data.</text>
</comment>
<dbReference type="EMBL" id="BMAW01104727">
    <property type="protein sequence ID" value="GFT16087.1"/>
    <property type="molecule type" value="Genomic_DNA"/>
</dbReference>
<sequence length="15" mass="1749">MDSKVFNDVHVSDKQ</sequence>
<evidence type="ECO:0000313" key="1">
    <source>
        <dbReference type="EMBL" id="GFT16087.1"/>
    </source>
</evidence>
<dbReference type="Proteomes" id="UP000887013">
    <property type="component" value="Unassembled WGS sequence"/>
</dbReference>
<accession>A0A8X6NI33</accession>
<feature type="non-terminal residue" evidence="1">
    <location>
        <position position="15"/>
    </location>
</feature>
<name>A0A8X6NI33_NEPPI</name>
<gene>
    <name evidence="1" type="ORF">NPIL_473131</name>
</gene>
<proteinExistence type="predicted"/>
<reference evidence="1" key="1">
    <citation type="submission" date="2020-08" db="EMBL/GenBank/DDBJ databases">
        <title>Multicomponent nature underlies the extraordinary mechanical properties of spider dragline silk.</title>
        <authorList>
            <person name="Kono N."/>
            <person name="Nakamura H."/>
            <person name="Mori M."/>
            <person name="Yoshida Y."/>
            <person name="Ohtoshi R."/>
            <person name="Malay A.D."/>
            <person name="Moran D.A.P."/>
            <person name="Tomita M."/>
            <person name="Numata K."/>
            <person name="Arakawa K."/>
        </authorList>
    </citation>
    <scope>NUCLEOTIDE SEQUENCE</scope>
</reference>
<organism evidence="1 2">
    <name type="scientific">Nephila pilipes</name>
    <name type="common">Giant wood spider</name>
    <name type="synonym">Nephila maculata</name>
    <dbReference type="NCBI Taxonomy" id="299642"/>
    <lineage>
        <taxon>Eukaryota</taxon>
        <taxon>Metazoa</taxon>
        <taxon>Ecdysozoa</taxon>
        <taxon>Arthropoda</taxon>
        <taxon>Chelicerata</taxon>
        <taxon>Arachnida</taxon>
        <taxon>Araneae</taxon>
        <taxon>Araneomorphae</taxon>
        <taxon>Entelegynae</taxon>
        <taxon>Araneoidea</taxon>
        <taxon>Nephilidae</taxon>
        <taxon>Nephila</taxon>
    </lineage>
</organism>